<reference evidence="4" key="1">
    <citation type="submission" date="2022-07" db="EMBL/GenBank/DDBJ databases">
        <title>Genome Sequence of Physisporinus lineatus.</title>
        <authorList>
            <person name="Buettner E."/>
        </authorList>
    </citation>
    <scope>NUCLEOTIDE SEQUENCE</scope>
    <source>
        <strain evidence="4">VT162</strain>
    </source>
</reference>
<gene>
    <name evidence="4" type="ORF">NLI96_g4857</name>
</gene>
<proteinExistence type="predicted"/>
<dbReference type="InterPro" id="IPR045852">
    <property type="entry name" value="UNC80_central"/>
</dbReference>
<feature type="region of interest" description="Disordered" evidence="1">
    <location>
        <begin position="2033"/>
        <end position="2053"/>
    </location>
</feature>
<dbReference type="InterPro" id="IPR016024">
    <property type="entry name" value="ARM-type_fold"/>
</dbReference>
<feature type="region of interest" description="Disordered" evidence="1">
    <location>
        <begin position="79"/>
        <end position="181"/>
    </location>
</feature>
<evidence type="ECO:0000313" key="4">
    <source>
        <dbReference type="EMBL" id="KAJ3485599.1"/>
    </source>
</evidence>
<feature type="region of interest" description="Disordered" evidence="1">
    <location>
        <begin position="2179"/>
        <end position="2253"/>
    </location>
</feature>
<dbReference type="GO" id="GO:0005261">
    <property type="term" value="F:monoatomic cation channel activity"/>
    <property type="evidence" value="ECO:0007669"/>
    <property type="project" value="TreeGrafter"/>
</dbReference>
<keyword evidence="5" id="KW-1185">Reference proteome</keyword>
<evidence type="ECO:0000256" key="1">
    <source>
        <dbReference type="SAM" id="MobiDB-lite"/>
    </source>
</evidence>
<feature type="compositionally biased region" description="Polar residues" evidence="1">
    <location>
        <begin position="2200"/>
        <end position="2211"/>
    </location>
</feature>
<feature type="domain" description="Protein UNC80 central region" evidence="2">
    <location>
        <begin position="878"/>
        <end position="1038"/>
    </location>
</feature>
<dbReference type="GO" id="GO:0055080">
    <property type="term" value="P:monoatomic cation homeostasis"/>
    <property type="evidence" value="ECO:0007669"/>
    <property type="project" value="TreeGrafter"/>
</dbReference>
<comment type="caution">
    <text evidence="4">The sequence shown here is derived from an EMBL/GenBank/DDBJ whole genome shotgun (WGS) entry which is preliminary data.</text>
</comment>
<dbReference type="SUPFAM" id="SSF48371">
    <property type="entry name" value="ARM repeat"/>
    <property type="match status" value="1"/>
</dbReference>
<dbReference type="EMBL" id="JANAWD010000148">
    <property type="protein sequence ID" value="KAJ3485599.1"/>
    <property type="molecule type" value="Genomic_DNA"/>
</dbReference>
<dbReference type="PANTHER" id="PTHR31781">
    <property type="entry name" value="UNC80"/>
    <property type="match status" value="1"/>
</dbReference>
<evidence type="ECO:0000259" key="2">
    <source>
        <dbReference type="Pfam" id="PF19424"/>
    </source>
</evidence>
<sequence length="2368" mass="261215">MTTRQDAPAPAKKPTGGRPLPKRLFSFDSLRKERSGSESDHQSDMSNSSILAPRLIEQSILEVGEDPFADLGAWTEKGVVSSPEAKEDSDPFSSFPTPKAKPTPLDLGSPKHRPLQDLSDDVSSIHSSPRKRWDTIRTHVIPSSSNRSETPPLPDSGRDLQPPVSAALSSAPARPSTPKGYRFGQKRAMRQVVVEAKADSDNRKLQEDIKKACWTVRFGQIPAAPKPERDPSQGTVGSSLHLPFMSSVTTLPLSASASVSSIPITGRAPGLRRPPSVQSLALAGHSAASVTQIARALTSMSSISRPHVLPLESQVLSALLVPFIAPRAGTNIEAEQATAVETFEYTVELERCLWCCKAAAIPSRSRMRILGTLSSILFSREKNFSVDTPVLLQTLLQAMFSLIATLSMQGNANDEITSLKGYVTAIRDGSCGPLDASSVEREYGVRYSKKENEDSLREAIISESAVKCTELGSEEKRCWVLCNLLEEQWHEPEPNLHLTPLLTCIHWRKLRTFIGSTHSLLASPHHSSGIDGQIIIRIFRSRILPEVEAMRTDDAAEIQTSVVRLVLELLCVRESNERDYLLMHFCDWYQNKKAWKESIEASFSRLIKDGEWPDILRIVPAVTQEIPDEVQMPIISCVMPLLYERVVSDPPELPCPPLSGFLLAVSKAYPKAFYKPLFTCAASSKDTTVVNQVCILSALAKLVPDFWTRDPEMVSVALMSDATTSVKGKSTAGKVSWGTPRVGQSILLVELINFVRSVRQSRDMTATVNAVKFVTVLENRLGIIIEAKEKSILVPESQRLLFCSLIREIRLLTKSLKPATWLPSVMSWCSKWGDQSDSLTVHSTTSPRSLENIVVSLHKLIALYVQAQESVKPQKKRATLLSSPILDRQMSSQSTNGTNTPASSKLSSFAERIDFLTSTSRMLKSAALELLVSVCGLLSPDDYNRLVPVLWNQCMDEQEARVIAPACFLVMQCGEKAPDDLLRMIEEDLLSVDSQTRRRALHRIGTLSSWRFQLLSQEVILDRSHRRPFKLARPPILFVATDIGSSLFVYEEDPDEYKDSTGQLLPLELRRRLNEIGWGEESKHVDEHTQWVRTPMSLLPSQQLGRLDQNSDDNGSESRSPSPSPSPSPEPSPTKTKSGDGGLARKESSSGRSQGVKRRPVFATALLSLFPRLASMVADRDFVVASSALDLIVDLMRDDPSMLSRGVFNLLSGDEEGLLTAVSTLRAFLHVKHVLPPAMSHHILNHLTGFLKSSVRHAEGSIPLRSYAYSIPIIANLITQVSKLSMREVRRAKVDMFMIPTGALWFSSTAPSGPLFPRALAKSHDPFETLPADVVWITLIRTSQNNLFLKMLKRNPQDIKAIRKNMTRLVLPTLYDKDSPSPVTLLDMLPRKPGTGTNVSSLDDPTIHVLSATLARSYLLLISQVFQATSRHLNDRAELAVLMDGLNRILVVHGKDIGIVAHTMIALMIASTRFKRLFTSGGGYMLFMPALMKVYVESAQHPGIRAAIEYATSRFYALHQESFVFQTLDAMANVIALPNADEVWIAEGIFSLLSTLSNERQLNTIDVAGIHGANRAQEKEALMITVADEIPQTFIQSLTRSNSQEKAQVTVPVPEEYENKRLAMDDLVRLFLTVIAHNPTIQRAENFLRFLRVLAPHLYNASTTSRTVLREGITAIGNILLVKTASRGKVPEAAQIQPTDTFSYEIFSEDNVQSHSHSSAAPSDLLSMRFDYLLLVAAFTKSGGFFSNAASQRIMELVKAILKESRAGANRVSEFVAQYARSVLIREPPPHHKQVVSLLSDLAPIVKAYGISVDFSGVYDVVTELSQNTVFRNERTFARLAVQQYCRIGLEACEIAASENLMFAIPIRGSLLRLMHSAVPVVGADVMSELEAHLPTYHYLAGIVFPFALTLKTSADILAASQLADTWRRDAHSRAWVHLLNYVLIACQSMGETAKGHRRSSSSLTNNEPRKSLDNRVQDFTSAKAFAIAIQALKMIIIRAEDDISISLPGIWAQIGNILKQVLADGDAVFALKNSDHSEPPSPSLSPRHGSLGESQQLGSYQFASSISTHSRRPLSPPRMVDYITWSLIQWLWLRRSPLMLQMRIFVQERVATLANELSNQNRSSGLPSPRTRPISSVFSKPRRSVIHSATSSAASTPRNSVHLGRSPSLPFVDISANLASTPHTPRRDPGRQAGYAISSPMTPSQRSSQDAGPKIVHLGPASVNPYSALGGSPRPLSPGGTASHSQQRSGKNAVKEMMITSTALTQATYRRIRMVQHLMGYRELLPMGIDGLGFGYSSSMEDDAGDDAGVEVKWWTKRDALEHVVNETKELLEMFKEDEGECEGDEGIVVVDSEEAPHESTSSLLGH</sequence>
<feature type="domain" description="Protein UNC80 C-terminal" evidence="3">
    <location>
        <begin position="1417"/>
        <end position="1560"/>
    </location>
</feature>
<organism evidence="4 5">
    <name type="scientific">Meripilus lineatus</name>
    <dbReference type="NCBI Taxonomy" id="2056292"/>
    <lineage>
        <taxon>Eukaryota</taxon>
        <taxon>Fungi</taxon>
        <taxon>Dikarya</taxon>
        <taxon>Basidiomycota</taxon>
        <taxon>Agaricomycotina</taxon>
        <taxon>Agaricomycetes</taxon>
        <taxon>Polyporales</taxon>
        <taxon>Meripilaceae</taxon>
        <taxon>Meripilus</taxon>
    </lineage>
</organism>
<feature type="compositionally biased region" description="Basic and acidic residues" evidence="1">
    <location>
        <begin position="29"/>
        <end position="43"/>
    </location>
</feature>
<feature type="compositionally biased region" description="Polar residues" evidence="1">
    <location>
        <begin position="2148"/>
        <end position="2160"/>
    </location>
</feature>
<accession>A0AAD5YHJ8</accession>
<dbReference type="GO" id="GO:0034703">
    <property type="term" value="C:cation channel complex"/>
    <property type="evidence" value="ECO:0007669"/>
    <property type="project" value="TreeGrafter"/>
</dbReference>
<feature type="region of interest" description="Disordered" evidence="1">
    <location>
        <begin position="2120"/>
        <end position="2167"/>
    </location>
</feature>
<dbReference type="PANTHER" id="PTHR31781:SF1">
    <property type="entry name" value="PROTEIN UNC-80 HOMOLOG"/>
    <property type="match status" value="1"/>
</dbReference>
<dbReference type="Pfam" id="PF19424">
    <property type="entry name" value="UNC80"/>
    <property type="match status" value="1"/>
</dbReference>
<feature type="compositionally biased region" description="Pro residues" evidence="1">
    <location>
        <begin position="1122"/>
        <end position="1132"/>
    </location>
</feature>
<dbReference type="Proteomes" id="UP001212997">
    <property type="component" value="Unassembled WGS sequence"/>
</dbReference>
<feature type="compositionally biased region" description="Low complexity" evidence="1">
    <location>
        <begin position="2230"/>
        <end position="2241"/>
    </location>
</feature>
<dbReference type="Pfam" id="PF20262">
    <property type="entry name" value="UNC80_C"/>
    <property type="match status" value="1"/>
</dbReference>
<protein>
    <submittedName>
        <fullName evidence="4">Uncharacterized protein</fullName>
    </submittedName>
</protein>
<name>A0AAD5YHJ8_9APHY</name>
<evidence type="ECO:0000313" key="5">
    <source>
        <dbReference type="Proteomes" id="UP001212997"/>
    </source>
</evidence>
<feature type="region of interest" description="Disordered" evidence="1">
    <location>
        <begin position="1"/>
        <end position="50"/>
    </location>
</feature>
<evidence type="ECO:0000259" key="3">
    <source>
        <dbReference type="Pfam" id="PF20262"/>
    </source>
</evidence>
<feature type="region of interest" description="Disordered" evidence="1">
    <location>
        <begin position="1098"/>
        <end position="1157"/>
    </location>
</feature>
<dbReference type="InterPro" id="IPR046460">
    <property type="entry name" value="UNC80_C"/>
</dbReference>
<feature type="compositionally biased region" description="Low complexity" evidence="1">
    <location>
        <begin position="162"/>
        <end position="176"/>
    </location>
</feature>